<evidence type="ECO:0000313" key="2">
    <source>
        <dbReference type="Proteomes" id="UP000019760"/>
    </source>
</evidence>
<dbReference type="Pfam" id="PF07845">
    <property type="entry name" value="DUF1636"/>
    <property type="match status" value="1"/>
</dbReference>
<dbReference type="InterPro" id="IPR036249">
    <property type="entry name" value="Thioredoxin-like_sf"/>
</dbReference>
<dbReference type="InterPro" id="IPR012863">
    <property type="entry name" value="DUF1636"/>
</dbReference>
<keyword evidence="2" id="KW-1185">Reference proteome</keyword>
<dbReference type="EMBL" id="BAND01000194">
    <property type="protein sequence ID" value="GAJ30616.1"/>
    <property type="molecule type" value="Genomic_DNA"/>
</dbReference>
<proteinExistence type="predicted"/>
<dbReference type="Proteomes" id="UP000019760">
    <property type="component" value="Unassembled WGS sequence"/>
</dbReference>
<protein>
    <recommendedName>
        <fullName evidence="3">Metal-binding protein</fullName>
    </recommendedName>
</protein>
<dbReference type="AlphaFoldDB" id="A0A023D9W6"/>
<name>A0A023D9W6_ACIMT</name>
<evidence type="ECO:0008006" key="3">
    <source>
        <dbReference type="Google" id="ProtNLM"/>
    </source>
</evidence>
<dbReference type="RefSeq" id="WP_042061998.1">
    <property type="nucleotide sequence ID" value="NZ_BAND01000194.1"/>
</dbReference>
<sequence>MSNPVAATAPIVLTVCVTCRRGLSPSELGEAPLPGRLLYEALQTRLSEGEVLLRPVECMSSCNRGCMAAASMPGKWTFLLAGMGPEKADDLVEWVKLYSASKTGMVPVSKRPASLADMVIARLPGAMANTEKPL</sequence>
<dbReference type="CDD" id="cd02980">
    <property type="entry name" value="TRX_Fd_family"/>
    <property type="match status" value="1"/>
</dbReference>
<accession>A0A023D9W6</accession>
<organism evidence="1 2">
    <name type="scientific">Acidomonas methanolica NBRC 104435</name>
    <dbReference type="NCBI Taxonomy" id="1231351"/>
    <lineage>
        <taxon>Bacteria</taxon>
        <taxon>Pseudomonadati</taxon>
        <taxon>Pseudomonadota</taxon>
        <taxon>Alphaproteobacteria</taxon>
        <taxon>Acetobacterales</taxon>
        <taxon>Acetobacteraceae</taxon>
        <taxon>Acidomonas</taxon>
    </lineage>
</organism>
<evidence type="ECO:0000313" key="1">
    <source>
        <dbReference type="EMBL" id="GAJ30616.1"/>
    </source>
</evidence>
<comment type="caution">
    <text evidence="1">The sequence shown here is derived from an EMBL/GenBank/DDBJ whole genome shotgun (WGS) entry which is preliminary data.</text>
</comment>
<gene>
    <name evidence="1" type="ORF">Amme_210_007</name>
</gene>
<reference evidence="1 2" key="2">
    <citation type="journal article" date="2014" name="FEMS Microbiol. Lett.">
        <title>Draft genomic DNA sequence of the facultatively methylotrophic bacterium Acidomonas methanolica type strain MB58.</title>
        <authorList>
            <person name="Higashiura N."/>
            <person name="Hadano H."/>
            <person name="Hirakawa H."/>
            <person name="Matsutani M."/>
            <person name="Takabe S."/>
            <person name="Matsushita K."/>
            <person name="Azuma Y."/>
        </authorList>
    </citation>
    <scope>NUCLEOTIDE SEQUENCE [LARGE SCALE GENOMIC DNA]</scope>
    <source>
        <strain evidence="1 2">MB58</strain>
    </source>
</reference>
<dbReference type="SUPFAM" id="SSF52833">
    <property type="entry name" value="Thioredoxin-like"/>
    <property type="match status" value="1"/>
</dbReference>
<reference evidence="2" key="1">
    <citation type="journal article" date="2014" name="FEMS Microbiol. Lett.">
        <title>Draft Genomic DNA Sequence of the Facultatively Methylotrophic Bacterium Acidomonas methanolica type strain MB58.</title>
        <authorList>
            <person name="Higashiura N."/>
            <person name="Hadano H."/>
            <person name="Hirakawa H."/>
            <person name="Matsutani M."/>
            <person name="Takabe S."/>
            <person name="Matsushita K."/>
            <person name="Azuma Y."/>
        </authorList>
    </citation>
    <scope>NUCLEOTIDE SEQUENCE [LARGE SCALE GENOMIC DNA]</scope>
    <source>
        <strain evidence="2">MB58</strain>
    </source>
</reference>
<dbReference type="OrthoDB" id="424426at2"/>